<name>A0A7W6ZUX5_9HYPH</name>
<dbReference type="EMBL" id="JACIIG010000007">
    <property type="protein sequence ID" value="MBB4569089.1"/>
    <property type="molecule type" value="Genomic_DNA"/>
</dbReference>
<evidence type="ECO:0000313" key="1">
    <source>
        <dbReference type="EMBL" id="MBB4569089.1"/>
    </source>
</evidence>
<dbReference type="InterPro" id="IPR007833">
    <property type="entry name" value="Capsule_polysaccharide_synth"/>
</dbReference>
<protein>
    <submittedName>
        <fullName evidence="1">Capsular polysaccharide export protein</fullName>
    </submittedName>
</protein>
<accession>A0A7W6ZUX5</accession>
<dbReference type="Proteomes" id="UP000543836">
    <property type="component" value="Unassembled WGS sequence"/>
</dbReference>
<dbReference type="AlphaFoldDB" id="A0A7W6ZUX5"/>
<organism evidence="1 2">
    <name type="scientific">Rhizobium leucaenae</name>
    <dbReference type="NCBI Taxonomy" id="29450"/>
    <lineage>
        <taxon>Bacteria</taxon>
        <taxon>Pseudomonadati</taxon>
        <taxon>Pseudomonadota</taxon>
        <taxon>Alphaproteobacteria</taxon>
        <taxon>Hyphomicrobiales</taxon>
        <taxon>Rhizobiaceae</taxon>
        <taxon>Rhizobium/Agrobacterium group</taxon>
        <taxon>Rhizobium</taxon>
    </lineage>
</organism>
<sequence length="357" mass="38714">MDDRVINGVISVAFSTVESLPDIGEKSWHPPVGMRLGATFYVRNAFPWLGQYFGSQKIASTLSPGVGGVLSWGGRAPAKTAAAISRLRGLPRWNLEDGFLRSVGLGKAGAIPLSIVVDDLGLPVDVSRPSRLERLISSAEDAGELGKAIREQIVRNRLSKYNHLPHRAPVIERTMKRRILLVDQVVGDMSVGKALGSHASFERMLADALASDAQCLIRTHPDVMAGHRKGYLTTEAAGKGGAIFLDDAVSVASILDVVDEVWTVSSQFGFDALLRGIPVRCYAAPFYAGWGVTEDQFGVYTKAVLADRRAGRRTVDQIAAAAFSLYPTYRDPAGWRQMDVFQAIKLIVAQQRADPRG</sequence>
<evidence type="ECO:0000313" key="2">
    <source>
        <dbReference type="Proteomes" id="UP000543836"/>
    </source>
</evidence>
<keyword evidence="2" id="KW-1185">Reference proteome</keyword>
<proteinExistence type="predicted"/>
<dbReference type="Pfam" id="PF05159">
    <property type="entry name" value="Capsule_synth"/>
    <property type="match status" value="2"/>
</dbReference>
<reference evidence="1 2" key="1">
    <citation type="submission" date="2020-08" db="EMBL/GenBank/DDBJ databases">
        <title>Genomic Encyclopedia of Type Strains, Phase IV (KMG-V): Genome sequencing to study the core and pangenomes of soil and plant-associated prokaryotes.</title>
        <authorList>
            <person name="Whitman W."/>
        </authorList>
    </citation>
    <scope>NUCLEOTIDE SEQUENCE [LARGE SCALE GENOMIC DNA]</scope>
    <source>
        <strain evidence="1 2">SEMIA 492</strain>
    </source>
</reference>
<dbReference type="RefSeq" id="WP_245276528.1">
    <property type="nucleotide sequence ID" value="NZ_JACIIL010000001.1"/>
</dbReference>
<dbReference type="GO" id="GO:0000271">
    <property type="term" value="P:polysaccharide biosynthetic process"/>
    <property type="evidence" value="ECO:0007669"/>
    <property type="project" value="InterPro"/>
</dbReference>
<dbReference type="CDD" id="cd16440">
    <property type="entry name" value="beta_Kdo_transferase_KpsC_1"/>
    <property type="match status" value="1"/>
</dbReference>
<dbReference type="GO" id="GO:0015774">
    <property type="term" value="P:polysaccharide transport"/>
    <property type="evidence" value="ECO:0007669"/>
    <property type="project" value="InterPro"/>
</dbReference>
<comment type="caution">
    <text evidence="1">The sequence shown here is derived from an EMBL/GenBank/DDBJ whole genome shotgun (WGS) entry which is preliminary data.</text>
</comment>
<gene>
    <name evidence="1" type="ORF">GGE60_003208</name>
</gene>